<dbReference type="HOGENOM" id="CLU_434561_0_0_4"/>
<dbReference type="Proteomes" id="UP000002700">
    <property type="component" value="Chromosome I"/>
</dbReference>
<dbReference type="AlphaFoldDB" id="Q3JVJ3"/>
<name>Q3JVJ3_BURP1</name>
<evidence type="ECO:0000313" key="2">
    <source>
        <dbReference type="EMBL" id="ABA49009.1"/>
    </source>
</evidence>
<feature type="compositionally biased region" description="Low complexity" evidence="1">
    <location>
        <begin position="245"/>
        <end position="261"/>
    </location>
</feature>
<feature type="region of interest" description="Disordered" evidence="1">
    <location>
        <begin position="223"/>
        <end position="279"/>
    </location>
</feature>
<gene>
    <name evidence="2" type="ordered locus">BURPS1710b_0998</name>
</gene>
<dbReference type="EMBL" id="CP000124">
    <property type="protein sequence ID" value="ABA49009.1"/>
    <property type="molecule type" value="Genomic_DNA"/>
</dbReference>
<evidence type="ECO:0000313" key="3">
    <source>
        <dbReference type="Proteomes" id="UP000002700"/>
    </source>
</evidence>
<proteinExistence type="predicted"/>
<accession>Q3JVJ3</accession>
<dbReference type="KEGG" id="bpm:BURPS1710b_0998"/>
<protein>
    <submittedName>
        <fullName evidence="2">Uncharacterized protein</fullName>
    </submittedName>
</protein>
<dbReference type="EnsemblBacteria" id="ABA49009">
    <property type="protein sequence ID" value="ABA49009"/>
    <property type="gene ID" value="BURPS1710b_0998"/>
</dbReference>
<organism evidence="2 3">
    <name type="scientific">Burkholderia pseudomallei (strain 1710b)</name>
    <dbReference type="NCBI Taxonomy" id="320372"/>
    <lineage>
        <taxon>Bacteria</taxon>
        <taxon>Pseudomonadati</taxon>
        <taxon>Pseudomonadota</taxon>
        <taxon>Betaproteobacteria</taxon>
        <taxon>Burkholderiales</taxon>
        <taxon>Burkholderiaceae</taxon>
        <taxon>Burkholderia</taxon>
        <taxon>pseudomallei group</taxon>
    </lineage>
</organism>
<evidence type="ECO:0000256" key="1">
    <source>
        <dbReference type="SAM" id="MobiDB-lite"/>
    </source>
</evidence>
<reference evidence="2 3" key="1">
    <citation type="submission" date="2005-09" db="EMBL/GenBank/DDBJ databases">
        <authorList>
            <person name="Woods D.E."/>
            <person name="Nierman W.C."/>
        </authorList>
    </citation>
    <scope>NUCLEOTIDE SEQUENCE [LARGE SCALE GENOMIC DNA]</scope>
    <source>
        <strain evidence="2 3">1710b</strain>
    </source>
</reference>
<sequence length="629" mass="71251">MLVEAELELRVGDDDAARRRVIGRFLVQPDRDVANRRGELGADAPLGFLERDVLVVMAHLGLRGGREDRLGELLRVRQAGRQLDAAHLARRLVVLPAAARQIAAHDRLDEDRLKPLDDDRAPLHLLDLVGGDDRLGRDARQMVRDDVREPVEPEVRHLVQHAALVRNRLAHDDVERRQAIGRDDQELVVAERVVVADLAATEERQRAQRGFVKGRHRLFADKEPNKKGNAVPRGWRERRPCNTSANRPGGLARRGRPASGPDRTCPAAPLAGRPDRTTDSTHHLREVARLVLLGDLLERHRLDLRRLALAAERQIARDADLLRRFARGLQVIARIELARILEHVAADRARDRETQVGVDVDLAHAVLDAFLDFLDGHAVGFLHVAAELADFREQILRHRRRPVHHEVGVRNARVNLLDPLDRQDVARRLLRELVRTVRRADRDRERVALRELDEVGGLLGVRQQLLARHRAFGAVAVFLVALHRLERAEHAELGLDRHADRVRHLDDLAGHVDIVFVRCDRLAVGLERAVHHHAREAAADRRHAHGGRLAVILVHHDGNVRVRFHRRLDQVAQERLARVLPGARRCLHDHGRADFVGGRHDRLHLFQVVHVERGQAVAVLRGVIQQLTH</sequence>